<proteinExistence type="predicted"/>
<organism evidence="7 8">
    <name type="scientific">Litoreibacter janthinus</name>
    <dbReference type="NCBI Taxonomy" id="670154"/>
    <lineage>
        <taxon>Bacteria</taxon>
        <taxon>Pseudomonadati</taxon>
        <taxon>Pseudomonadota</taxon>
        <taxon>Alphaproteobacteria</taxon>
        <taxon>Rhodobacterales</taxon>
        <taxon>Roseobacteraceae</taxon>
        <taxon>Litoreibacter</taxon>
    </lineage>
</organism>
<keyword evidence="6 7" id="KW-0012">Acyltransferase</keyword>
<evidence type="ECO:0000256" key="4">
    <source>
        <dbReference type="ARBA" id="ARBA00022737"/>
    </source>
</evidence>
<dbReference type="RefSeq" id="WP_175500739.1">
    <property type="nucleotide sequence ID" value="NZ_FOYO01000002.1"/>
</dbReference>
<dbReference type="PROSITE" id="PS00101">
    <property type="entry name" value="HEXAPEP_TRANSFERASES"/>
    <property type="match status" value="1"/>
</dbReference>
<evidence type="ECO:0000256" key="5">
    <source>
        <dbReference type="ARBA" id="ARBA00023098"/>
    </source>
</evidence>
<evidence type="ECO:0000313" key="7">
    <source>
        <dbReference type="EMBL" id="SFR64630.1"/>
    </source>
</evidence>
<dbReference type="InterPro" id="IPR001451">
    <property type="entry name" value="Hexapep"/>
</dbReference>
<dbReference type="Gene3D" id="3.40.1390.10">
    <property type="entry name" value="MurE/MurF, N-terminal domain"/>
    <property type="match status" value="1"/>
</dbReference>
<keyword evidence="2" id="KW-0441">Lipid A biosynthesis</keyword>
<dbReference type="SUPFAM" id="SSF51161">
    <property type="entry name" value="Trimeric LpxA-like enzymes"/>
    <property type="match status" value="1"/>
</dbReference>
<reference evidence="8" key="1">
    <citation type="submission" date="2016-10" db="EMBL/GenBank/DDBJ databases">
        <authorList>
            <person name="Varghese N."/>
            <person name="Submissions S."/>
        </authorList>
    </citation>
    <scope>NUCLEOTIDE SEQUENCE [LARGE SCALE GENOMIC DNA]</scope>
    <source>
        <strain evidence="8">DSM 26921</strain>
    </source>
</reference>
<dbReference type="PANTHER" id="PTHR43378:SF2">
    <property type="entry name" value="UDP-3-O-ACYLGLUCOSAMINE N-ACYLTRANSFERASE 1, MITOCHONDRIAL-RELATED"/>
    <property type="match status" value="1"/>
</dbReference>
<dbReference type="GO" id="GO:0016020">
    <property type="term" value="C:membrane"/>
    <property type="evidence" value="ECO:0007669"/>
    <property type="project" value="GOC"/>
</dbReference>
<keyword evidence="1" id="KW-0444">Lipid biosynthesis</keyword>
<evidence type="ECO:0000256" key="3">
    <source>
        <dbReference type="ARBA" id="ARBA00022679"/>
    </source>
</evidence>
<dbReference type="GO" id="GO:0009245">
    <property type="term" value="P:lipid A biosynthetic process"/>
    <property type="evidence" value="ECO:0007669"/>
    <property type="project" value="UniProtKB-KW"/>
</dbReference>
<dbReference type="PANTHER" id="PTHR43378">
    <property type="entry name" value="UDP-3-O-ACYLGLUCOSAMINE N-ACYLTRANSFERASE"/>
    <property type="match status" value="1"/>
</dbReference>
<keyword evidence="5" id="KW-0443">Lipid metabolism</keyword>
<dbReference type="InterPro" id="IPR007691">
    <property type="entry name" value="LpxD"/>
</dbReference>
<gene>
    <name evidence="7" type="ORF">SAMN04488002_3710</name>
</gene>
<accession>A0A1I6IE54</accession>
<dbReference type="AlphaFoldDB" id="A0A1I6IE54"/>
<dbReference type="Gene3D" id="2.160.10.10">
    <property type="entry name" value="Hexapeptide repeat proteins"/>
    <property type="match status" value="1"/>
</dbReference>
<dbReference type="STRING" id="670154.SAMN04488002_3710"/>
<dbReference type="Pfam" id="PF00132">
    <property type="entry name" value="Hexapep"/>
    <property type="match status" value="2"/>
</dbReference>
<dbReference type="InterPro" id="IPR011004">
    <property type="entry name" value="Trimer_LpxA-like_sf"/>
</dbReference>
<evidence type="ECO:0000256" key="6">
    <source>
        <dbReference type="ARBA" id="ARBA00023315"/>
    </source>
</evidence>
<dbReference type="InterPro" id="IPR018357">
    <property type="entry name" value="Hexapep_transf_CS"/>
</dbReference>
<keyword evidence="3 7" id="KW-0808">Transferase</keyword>
<protein>
    <submittedName>
        <fullName evidence="7">UDP-3-O-[3-hydroxymyristoyl] glucosamine N-acyltransferase</fullName>
    </submittedName>
</protein>
<dbReference type="EMBL" id="FOYO01000002">
    <property type="protein sequence ID" value="SFR64630.1"/>
    <property type="molecule type" value="Genomic_DNA"/>
</dbReference>
<keyword evidence="4" id="KW-0677">Repeat</keyword>
<dbReference type="GO" id="GO:0016410">
    <property type="term" value="F:N-acyltransferase activity"/>
    <property type="evidence" value="ECO:0007669"/>
    <property type="project" value="InterPro"/>
</dbReference>
<dbReference type="CDD" id="cd03352">
    <property type="entry name" value="LbH_LpxD"/>
    <property type="match status" value="1"/>
</dbReference>
<keyword evidence="8" id="KW-1185">Reference proteome</keyword>
<evidence type="ECO:0000256" key="2">
    <source>
        <dbReference type="ARBA" id="ARBA00022556"/>
    </source>
</evidence>
<evidence type="ECO:0000313" key="8">
    <source>
        <dbReference type="Proteomes" id="UP000199658"/>
    </source>
</evidence>
<dbReference type="Proteomes" id="UP000199658">
    <property type="component" value="Unassembled WGS sequence"/>
</dbReference>
<name>A0A1I6IE54_9RHOB</name>
<evidence type="ECO:0000256" key="1">
    <source>
        <dbReference type="ARBA" id="ARBA00022516"/>
    </source>
</evidence>
<sequence length="306" mass="31493">MTKVDAKAVLKLLSDEFSATIVGPDSDFSLEKPVSLDRFAAGTVTFFTGREIAETCLATPTSVLVCHEAAQIPDGIEVKTVVARVSNPRLAFGKLVSKFFLPPADSGVHPSAVVHASSTIGAGVTLGPNSVIGPNCSIGDGTVIGPNVVLDNNVVIGKNCIIRAGSALGQPGFGIEIDTDGSNFQLPHIGGVVLEDDVTIGCLTTVAGGTLNPTYISKGVVIDDHVFLAHNVQVGARSLIIACAEVSGSVKIGEDCWIGPNSSIMNQAVIGNRSLVGLGAVVTKSCPENVVLIGSPARVLKARYPE</sequence>